<evidence type="ECO:0000313" key="2">
    <source>
        <dbReference type="EMBL" id="KAJ7301535.1"/>
    </source>
</evidence>
<gene>
    <name evidence="2" type="ORF">DFH08DRAFT_978628</name>
</gene>
<organism evidence="2 3">
    <name type="scientific">Mycena albidolilacea</name>
    <dbReference type="NCBI Taxonomy" id="1033008"/>
    <lineage>
        <taxon>Eukaryota</taxon>
        <taxon>Fungi</taxon>
        <taxon>Dikarya</taxon>
        <taxon>Basidiomycota</taxon>
        <taxon>Agaricomycotina</taxon>
        <taxon>Agaricomycetes</taxon>
        <taxon>Agaricomycetidae</taxon>
        <taxon>Agaricales</taxon>
        <taxon>Marasmiineae</taxon>
        <taxon>Mycenaceae</taxon>
        <taxon>Mycena</taxon>
    </lineage>
</organism>
<proteinExistence type="predicted"/>
<dbReference type="EMBL" id="JARIHO010000132">
    <property type="protein sequence ID" value="KAJ7301535.1"/>
    <property type="molecule type" value="Genomic_DNA"/>
</dbReference>
<feature type="compositionally biased region" description="Acidic residues" evidence="1">
    <location>
        <begin position="139"/>
        <end position="148"/>
    </location>
</feature>
<protein>
    <submittedName>
        <fullName evidence="2">Uncharacterized protein</fullName>
    </submittedName>
</protein>
<keyword evidence="3" id="KW-1185">Reference proteome</keyword>
<feature type="region of interest" description="Disordered" evidence="1">
    <location>
        <begin position="114"/>
        <end position="148"/>
    </location>
</feature>
<accession>A0AAD6YY73</accession>
<sequence>MDCLIEIPGLNVEIPQVITWIRDENRFLRKMERILSDGEGKSDVEKETDGYMAVQVQLYRQRCGRFDAGHLKRFHELARMPGFTGSLRCGVAVERRDLQERLWELRTELARGDREDEMDVDDELGPGLVEPRDPQVQGSDDEGDEAGDEAVSGLLYRISLLGVDGGARGGAHDE</sequence>
<dbReference type="Proteomes" id="UP001218218">
    <property type="component" value="Unassembled WGS sequence"/>
</dbReference>
<dbReference type="AlphaFoldDB" id="A0AAD6YY73"/>
<comment type="caution">
    <text evidence="2">The sequence shown here is derived from an EMBL/GenBank/DDBJ whole genome shotgun (WGS) entry which is preliminary data.</text>
</comment>
<evidence type="ECO:0000256" key="1">
    <source>
        <dbReference type="SAM" id="MobiDB-lite"/>
    </source>
</evidence>
<evidence type="ECO:0000313" key="3">
    <source>
        <dbReference type="Proteomes" id="UP001218218"/>
    </source>
</evidence>
<feature type="compositionally biased region" description="Acidic residues" evidence="1">
    <location>
        <begin position="115"/>
        <end position="124"/>
    </location>
</feature>
<name>A0AAD6YY73_9AGAR</name>
<reference evidence="2" key="1">
    <citation type="submission" date="2023-03" db="EMBL/GenBank/DDBJ databases">
        <title>Massive genome expansion in bonnet fungi (Mycena s.s.) driven by repeated elements and novel gene families across ecological guilds.</title>
        <authorList>
            <consortium name="Lawrence Berkeley National Laboratory"/>
            <person name="Harder C.B."/>
            <person name="Miyauchi S."/>
            <person name="Viragh M."/>
            <person name="Kuo A."/>
            <person name="Thoen E."/>
            <person name="Andreopoulos B."/>
            <person name="Lu D."/>
            <person name="Skrede I."/>
            <person name="Drula E."/>
            <person name="Henrissat B."/>
            <person name="Morin E."/>
            <person name="Kohler A."/>
            <person name="Barry K."/>
            <person name="LaButti K."/>
            <person name="Morin E."/>
            <person name="Salamov A."/>
            <person name="Lipzen A."/>
            <person name="Mereny Z."/>
            <person name="Hegedus B."/>
            <person name="Baldrian P."/>
            <person name="Stursova M."/>
            <person name="Weitz H."/>
            <person name="Taylor A."/>
            <person name="Grigoriev I.V."/>
            <person name="Nagy L.G."/>
            <person name="Martin F."/>
            <person name="Kauserud H."/>
        </authorList>
    </citation>
    <scope>NUCLEOTIDE SEQUENCE</scope>
    <source>
        <strain evidence="2">CBHHK002</strain>
    </source>
</reference>